<dbReference type="Proteomes" id="UP000279833">
    <property type="component" value="Unassembled WGS sequence"/>
</dbReference>
<evidence type="ECO:0000313" key="4">
    <source>
        <dbReference type="WBParaSite" id="SCUD_0000172501-mRNA-1"/>
    </source>
</evidence>
<sequence>MDAIYDDLSKSHDASDSVSVDELGISLNTSGPRDQLLETAVSRSELNEELNLDDTMTKNSSGHIKLVDSKCTEKLTKSQRKRHKKQEMLKLRKAAKASVPKPEPKEPRTSSSVVLPERKAYVSSLDTDEKLLDAIRNRLGNRFY</sequence>
<dbReference type="EMBL" id="UZAK01001465">
    <property type="protein sequence ID" value="VDO69512.1"/>
    <property type="molecule type" value="Genomic_DNA"/>
</dbReference>
<feature type="compositionally biased region" description="Basic residues" evidence="1">
    <location>
        <begin position="77"/>
        <end position="95"/>
    </location>
</feature>
<organism evidence="4">
    <name type="scientific">Schistosoma curassoni</name>
    <dbReference type="NCBI Taxonomy" id="6186"/>
    <lineage>
        <taxon>Eukaryota</taxon>
        <taxon>Metazoa</taxon>
        <taxon>Spiralia</taxon>
        <taxon>Lophotrochozoa</taxon>
        <taxon>Platyhelminthes</taxon>
        <taxon>Trematoda</taxon>
        <taxon>Digenea</taxon>
        <taxon>Strigeidida</taxon>
        <taxon>Schistosomatoidea</taxon>
        <taxon>Schistosomatidae</taxon>
        <taxon>Schistosoma</taxon>
    </lineage>
</organism>
<gene>
    <name evidence="2" type="ORF">SCUD_LOCUS1726</name>
</gene>
<feature type="region of interest" description="Disordered" evidence="1">
    <location>
        <begin position="73"/>
        <end position="114"/>
    </location>
</feature>
<dbReference type="WBParaSite" id="SCUD_0000172501-mRNA-1">
    <property type="protein sequence ID" value="SCUD_0000172501-mRNA-1"/>
    <property type="gene ID" value="SCUD_0000172501"/>
</dbReference>
<reference evidence="2 3" key="2">
    <citation type="submission" date="2018-11" db="EMBL/GenBank/DDBJ databases">
        <authorList>
            <consortium name="Pathogen Informatics"/>
        </authorList>
    </citation>
    <scope>NUCLEOTIDE SEQUENCE [LARGE SCALE GENOMIC DNA]</scope>
    <source>
        <strain evidence="2">Dakar</strain>
        <strain evidence="3">Dakar, Senegal</strain>
    </source>
</reference>
<evidence type="ECO:0000313" key="2">
    <source>
        <dbReference type="EMBL" id="VDO69512.1"/>
    </source>
</evidence>
<dbReference type="AlphaFoldDB" id="A0A183JGA5"/>
<accession>A0A183JGA5</accession>
<evidence type="ECO:0000313" key="3">
    <source>
        <dbReference type="Proteomes" id="UP000279833"/>
    </source>
</evidence>
<reference evidence="4" key="1">
    <citation type="submission" date="2016-06" db="UniProtKB">
        <authorList>
            <consortium name="WormBaseParasite"/>
        </authorList>
    </citation>
    <scope>IDENTIFICATION</scope>
</reference>
<keyword evidence="3" id="KW-1185">Reference proteome</keyword>
<evidence type="ECO:0000256" key="1">
    <source>
        <dbReference type="SAM" id="MobiDB-lite"/>
    </source>
</evidence>
<proteinExistence type="predicted"/>
<protein>
    <submittedName>
        <fullName evidence="4">BLVR domain-containing protein</fullName>
    </submittedName>
</protein>
<name>A0A183JGA5_9TREM</name>